<evidence type="ECO:0000313" key="9">
    <source>
        <dbReference type="WBParaSite" id="ACRNAN_scaffold4586.g25451.t1"/>
    </source>
</evidence>
<evidence type="ECO:0000256" key="5">
    <source>
        <dbReference type="ARBA" id="ARBA00038035"/>
    </source>
</evidence>
<proteinExistence type="inferred from homology"/>
<dbReference type="Gene3D" id="1.10.510.10">
    <property type="entry name" value="Transferase(Phosphotransferase) domain 1"/>
    <property type="match status" value="1"/>
</dbReference>
<dbReference type="PROSITE" id="PS50011">
    <property type="entry name" value="PROTEIN_KINASE_DOM"/>
    <property type="match status" value="1"/>
</dbReference>
<evidence type="ECO:0000256" key="3">
    <source>
        <dbReference type="ARBA" id="ARBA00022777"/>
    </source>
</evidence>
<dbReference type="GO" id="GO:0005524">
    <property type="term" value="F:ATP binding"/>
    <property type="evidence" value="ECO:0007669"/>
    <property type="project" value="UniProtKB-KW"/>
</dbReference>
<dbReference type="GO" id="GO:0004708">
    <property type="term" value="F:MAP kinase kinase activity"/>
    <property type="evidence" value="ECO:0007669"/>
    <property type="project" value="UniProtKB-EC"/>
</dbReference>
<sequence>MASTFVGTIWYLPPERFNDPTSLYDTRSDIWSLGITLGEIVYGALPYLTGNNGISNDITIVQRVIMQCEPNELIKRCFAHYSNRLLDFVRLCLARVEQRAEGYDKLMETEFYQLYKDDQEANDERLANFMNSLFSTNEVEDEVGSPTPITEAYRVSQLSVHTTYLALFLEPWRIVLCGF</sequence>
<keyword evidence="3" id="KW-0418">Kinase</keyword>
<keyword evidence="8" id="KW-1185">Reference proteome</keyword>
<dbReference type="AlphaFoldDB" id="A0A914DYA4"/>
<dbReference type="InterPro" id="IPR000719">
    <property type="entry name" value="Prot_kinase_dom"/>
</dbReference>
<dbReference type="InterPro" id="IPR011009">
    <property type="entry name" value="Kinase-like_dom_sf"/>
</dbReference>
<keyword evidence="1" id="KW-0808">Transferase</keyword>
<dbReference type="Proteomes" id="UP000887540">
    <property type="component" value="Unplaced"/>
</dbReference>
<evidence type="ECO:0000256" key="1">
    <source>
        <dbReference type="ARBA" id="ARBA00022679"/>
    </source>
</evidence>
<dbReference type="WBParaSite" id="ACRNAN_scaffold4586.g25451.t1">
    <property type="protein sequence ID" value="ACRNAN_scaffold4586.g25451.t1"/>
    <property type="gene ID" value="ACRNAN_scaffold4586.g25451"/>
</dbReference>
<evidence type="ECO:0000256" key="6">
    <source>
        <dbReference type="ARBA" id="ARBA00038999"/>
    </source>
</evidence>
<organism evidence="8 9">
    <name type="scientific">Acrobeloides nanus</name>
    <dbReference type="NCBI Taxonomy" id="290746"/>
    <lineage>
        <taxon>Eukaryota</taxon>
        <taxon>Metazoa</taxon>
        <taxon>Ecdysozoa</taxon>
        <taxon>Nematoda</taxon>
        <taxon>Chromadorea</taxon>
        <taxon>Rhabditida</taxon>
        <taxon>Tylenchina</taxon>
        <taxon>Cephalobomorpha</taxon>
        <taxon>Cephaloboidea</taxon>
        <taxon>Cephalobidae</taxon>
        <taxon>Acrobeloides</taxon>
    </lineage>
</organism>
<keyword evidence="2" id="KW-0547">Nucleotide-binding</keyword>
<evidence type="ECO:0000313" key="8">
    <source>
        <dbReference type="Proteomes" id="UP000887540"/>
    </source>
</evidence>
<name>A0A914DYA4_9BILA</name>
<keyword evidence="4" id="KW-0067">ATP-binding</keyword>
<dbReference type="Pfam" id="PF00069">
    <property type="entry name" value="Pkinase"/>
    <property type="match status" value="1"/>
</dbReference>
<comment type="similarity">
    <text evidence="5">Belongs to the protein kinase superfamily. STE Ser/Thr protein kinase family. MAP kinase kinase subfamily.</text>
</comment>
<reference evidence="9" key="1">
    <citation type="submission" date="2022-11" db="UniProtKB">
        <authorList>
            <consortium name="WormBaseParasite"/>
        </authorList>
    </citation>
    <scope>IDENTIFICATION</scope>
</reference>
<dbReference type="PANTHER" id="PTHR48013:SF15">
    <property type="entry name" value="DUAL SPECIFICITY MITOGEN-ACTIVATED PROTEIN KINASE KINASE 4"/>
    <property type="match status" value="1"/>
</dbReference>
<evidence type="ECO:0000256" key="4">
    <source>
        <dbReference type="ARBA" id="ARBA00022840"/>
    </source>
</evidence>
<dbReference type="EC" id="2.7.12.2" evidence="6"/>
<evidence type="ECO:0000256" key="2">
    <source>
        <dbReference type="ARBA" id="ARBA00022741"/>
    </source>
</evidence>
<dbReference type="SUPFAM" id="SSF56112">
    <property type="entry name" value="Protein kinase-like (PK-like)"/>
    <property type="match status" value="1"/>
</dbReference>
<feature type="domain" description="Protein kinase" evidence="7">
    <location>
        <begin position="1"/>
        <end position="112"/>
    </location>
</feature>
<protein>
    <recommendedName>
        <fullName evidence="6">mitogen-activated protein kinase kinase</fullName>
        <ecNumber evidence="6">2.7.12.2</ecNumber>
    </recommendedName>
</protein>
<accession>A0A914DYA4</accession>
<evidence type="ECO:0000259" key="7">
    <source>
        <dbReference type="PROSITE" id="PS50011"/>
    </source>
</evidence>
<dbReference type="PANTHER" id="PTHR48013">
    <property type="entry name" value="DUAL SPECIFICITY MITOGEN-ACTIVATED PROTEIN KINASE KINASE 5-RELATED"/>
    <property type="match status" value="1"/>
</dbReference>